<organism evidence="2">
    <name type="scientific">Wuchereria bancrofti</name>
    <dbReference type="NCBI Taxonomy" id="6293"/>
    <lineage>
        <taxon>Eukaryota</taxon>
        <taxon>Metazoa</taxon>
        <taxon>Ecdysozoa</taxon>
        <taxon>Nematoda</taxon>
        <taxon>Chromadorea</taxon>
        <taxon>Rhabditida</taxon>
        <taxon>Spirurina</taxon>
        <taxon>Spiruromorpha</taxon>
        <taxon>Filarioidea</taxon>
        <taxon>Onchocercidae</taxon>
        <taxon>Wuchereria</taxon>
    </lineage>
</organism>
<protein>
    <submittedName>
        <fullName evidence="2">Uncharacterized protein</fullName>
    </submittedName>
</protein>
<keyword evidence="1" id="KW-0472">Membrane</keyword>
<name>A0A1I8EY86_WUCBA</name>
<evidence type="ECO:0000256" key="1">
    <source>
        <dbReference type="SAM" id="Phobius"/>
    </source>
</evidence>
<dbReference type="WBParaSite" id="maker-PairedContig_710-snap-gene-0.5-mRNA-1">
    <property type="protein sequence ID" value="maker-PairedContig_710-snap-gene-0.5-mRNA-1"/>
    <property type="gene ID" value="maker-PairedContig_710-snap-gene-0.5"/>
</dbReference>
<sequence>MTKRWTKNRLNDGRKQLRLAKRTTTMAPSIACLLDWHSAKCQIFHHKKPLFAPNLAYSKTISGLITPVLPISQITEGSDKSKLSTKALITTTETTNRNTLIPALFRVDIDDNDDNDDRFAFFWPTISSFRTQTAIISSPEIRNLERAAPVTIQIIPTNIFHRNDITTKKPFPNFTMQKDYRLNEANDEKFINSTSSMNKYLLSLIIRNNISEQKYDSNHSDNYAAYYYHPYNISKYNNYNYPNEMHKHYAFPNSNHIYLQYFNNNSECYNHSKSNANYSKCRTTNNFSAPLSLLPSTAPLSLLPSTAPLSLLPSSAPLSLLPSTALLSPFSSNTITKSMQISSAVSQQPNRNYFEDLWSDIAEPPPVIIIDNGENVSRSKTTTTISPTITNIINSNLSIKPLNFITVDAKQSTYHQAVSLNDMITSRNDKNLISVTPKVASFLLNTSTKSSLVNDNAEEKKKEIKLPEAKNLVRPTTPMGELITDTAKAPATPTDFPRTALISIASLSVIIIIAIVVFCVFRCRQSGPSTDQYPMVCSSKQSGYAPIPAELSPPMMRESSRQNATGPFFHNRVNQIDGYQPIKGAVIPNGNNTTSNIKGNCATSINGRKKEFKEWYISNNYSMNY</sequence>
<dbReference type="STRING" id="6293.A0A1I8EY86"/>
<feature type="transmembrane region" description="Helical" evidence="1">
    <location>
        <begin position="500"/>
        <end position="521"/>
    </location>
</feature>
<evidence type="ECO:0000313" key="2">
    <source>
        <dbReference type="WBParaSite" id="maker-PairedContig_710-snap-gene-0.5-mRNA-1"/>
    </source>
</evidence>
<dbReference type="AlphaFoldDB" id="A0A1I8EY86"/>
<proteinExistence type="predicted"/>
<accession>A0A1I8EY86</accession>
<reference evidence="2" key="1">
    <citation type="submission" date="2016-11" db="UniProtKB">
        <authorList>
            <consortium name="WormBaseParasite"/>
        </authorList>
    </citation>
    <scope>IDENTIFICATION</scope>
    <source>
        <strain evidence="2">pt0022</strain>
    </source>
</reference>
<keyword evidence="1" id="KW-1133">Transmembrane helix</keyword>
<keyword evidence="1" id="KW-0812">Transmembrane</keyword>